<evidence type="ECO:0000256" key="1">
    <source>
        <dbReference type="SAM" id="SignalP"/>
    </source>
</evidence>
<protein>
    <submittedName>
        <fullName evidence="2">Uncharacterized protein</fullName>
    </submittedName>
</protein>
<reference evidence="2 3" key="1">
    <citation type="submission" date="2018-07" db="EMBL/GenBank/DDBJ databases">
        <title>Chitinophaga K2CV101002-2 sp. nov., isolated from a monsoon evergreen broad-leaved forest soil.</title>
        <authorList>
            <person name="Lv Y."/>
        </authorList>
    </citation>
    <scope>NUCLEOTIDE SEQUENCE [LARGE SCALE GENOMIC DNA]</scope>
    <source>
        <strain evidence="2 3">GDMCC 1.1288</strain>
    </source>
</reference>
<name>A0A3E1Y7P3_9BACT</name>
<dbReference type="RefSeq" id="WP_116977048.1">
    <property type="nucleotide sequence ID" value="NZ_QPMM01000009.1"/>
</dbReference>
<keyword evidence="3" id="KW-1185">Reference proteome</keyword>
<feature type="chain" id="PRO_5017705039" evidence="1">
    <location>
        <begin position="20"/>
        <end position="224"/>
    </location>
</feature>
<proteinExistence type="predicted"/>
<gene>
    <name evidence="2" type="ORF">DVR12_17330</name>
</gene>
<accession>A0A3E1Y7P3</accession>
<dbReference type="EMBL" id="QPMM01000009">
    <property type="protein sequence ID" value="RFS21100.1"/>
    <property type="molecule type" value="Genomic_DNA"/>
</dbReference>
<sequence length="224" mass="25276">MKKLFLSLFLSLSLFVVKAQIVGNIDTIKLIKTYDNRITTALAMSNYRSGFVFQTNGSMNMGLVGARASGFRFRWLAREGPIDYTATVDSIQVMALDYDGNLHVKKSITIGIGQDTGRMGSNKYALMVGGAMSARQVKVTQKAPWPDYVFHSSYVLPPLQELEQFIIENKHLPEIPSEKEVKAEGQDLGEMNRLLLKKVEELTLYIIQLNKRVDEQEKIINARK</sequence>
<dbReference type="Proteomes" id="UP000260644">
    <property type="component" value="Unassembled WGS sequence"/>
</dbReference>
<dbReference type="AlphaFoldDB" id="A0A3E1Y7P3"/>
<evidence type="ECO:0000313" key="3">
    <source>
        <dbReference type="Proteomes" id="UP000260644"/>
    </source>
</evidence>
<evidence type="ECO:0000313" key="2">
    <source>
        <dbReference type="EMBL" id="RFS21100.1"/>
    </source>
</evidence>
<organism evidence="2 3">
    <name type="scientific">Chitinophaga silvatica</name>
    <dbReference type="NCBI Taxonomy" id="2282649"/>
    <lineage>
        <taxon>Bacteria</taxon>
        <taxon>Pseudomonadati</taxon>
        <taxon>Bacteroidota</taxon>
        <taxon>Chitinophagia</taxon>
        <taxon>Chitinophagales</taxon>
        <taxon>Chitinophagaceae</taxon>
        <taxon>Chitinophaga</taxon>
    </lineage>
</organism>
<feature type="signal peptide" evidence="1">
    <location>
        <begin position="1"/>
        <end position="19"/>
    </location>
</feature>
<keyword evidence="1" id="KW-0732">Signal</keyword>
<dbReference type="OrthoDB" id="9808753at2"/>
<comment type="caution">
    <text evidence="2">The sequence shown here is derived from an EMBL/GenBank/DDBJ whole genome shotgun (WGS) entry which is preliminary data.</text>
</comment>